<dbReference type="Proteomes" id="UP000886611">
    <property type="component" value="Unassembled WGS sequence"/>
</dbReference>
<dbReference type="PANTHER" id="PTHR14485">
    <property type="entry name" value="TETRATRICOPEPTIDE REPEAT PROTEIN 23"/>
    <property type="match status" value="1"/>
</dbReference>
<feature type="non-terminal residue" evidence="1">
    <location>
        <position position="1"/>
    </location>
</feature>
<comment type="caution">
    <text evidence="1">The sequence shown here is derived from an EMBL/GenBank/DDBJ whole genome shotgun (WGS) entry which is preliminary data.</text>
</comment>
<evidence type="ECO:0000313" key="1">
    <source>
        <dbReference type="EMBL" id="KAG2466143.1"/>
    </source>
</evidence>
<dbReference type="PANTHER" id="PTHR14485:SF4">
    <property type="entry name" value="TETRATRICOPEPTIDE REPEAT PROTEIN 23-LIKE"/>
    <property type="match status" value="1"/>
</dbReference>
<accession>A0A8X7XCG6</accession>
<name>A0A8X7XCG6_POLSE</name>
<dbReference type="Gene3D" id="1.25.40.10">
    <property type="entry name" value="Tetratricopeptide repeat domain"/>
    <property type="match status" value="1"/>
</dbReference>
<reference evidence="1 2" key="1">
    <citation type="journal article" date="2021" name="Cell">
        <title>Tracing the genetic footprints of vertebrate landing in non-teleost ray-finned fishes.</title>
        <authorList>
            <person name="Bi X."/>
            <person name="Wang K."/>
            <person name="Yang L."/>
            <person name="Pan H."/>
            <person name="Jiang H."/>
            <person name="Wei Q."/>
            <person name="Fang M."/>
            <person name="Yu H."/>
            <person name="Zhu C."/>
            <person name="Cai Y."/>
            <person name="He Y."/>
            <person name="Gan X."/>
            <person name="Zeng H."/>
            <person name="Yu D."/>
            <person name="Zhu Y."/>
            <person name="Jiang H."/>
            <person name="Qiu Q."/>
            <person name="Yang H."/>
            <person name="Zhang Y.E."/>
            <person name="Wang W."/>
            <person name="Zhu M."/>
            <person name="He S."/>
            <person name="Zhang G."/>
        </authorList>
    </citation>
    <scope>NUCLEOTIDE SEQUENCE [LARGE SCALE GENOMIC DNA]</scope>
    <source>
        <strain evidence="1">Bchr_013</strain>
    </source>
</reference>
<dbReference type="InterPro" id="IPR042621">
    <property type="entry name" value="TTC23/TTC23L"/>
</dbReference>
<protein>
    <submittedName>
        <fullName evidence="1">TT23L protein</fullName>
    </submittedName>
</protein>
<dbReference type="EMBL" id="JAATIS010001721">
    <property type="protein sequence ID" value="KAG2466143.1"/>
    <property type="molecule type" value="Genomic_DNA"/>
</dbReference>
<proteinExistence type="predicted"/>
<organism evidence="1 2">
    <name type="scientific">Polypterus senegalus</name>
    <name type="common">Senegal bichir</name>
    <dbReference type="NCBI Taxonomy" id="55291"/>
    <lineage>
        <taxon>Eukaryota</taxon>
        <taxon>Metazoa</taxon>
        <taxon>Chordata</taxon>
        <taxon>Craniata</taxon>
        <taxon>Vertebrata</taxon>
        <taxon>Euteleostomi</taxon>
        <taxon>Actinopterygii</taxon>
        <taxon>Polypteriformes</taxon>
        <taxon>Polypteridae</taxon>
        <taxon>Polypterus</taxon>
    </lineage>
</organism>
<evidence type="ECO:0000313" key="2">
    <source>
        <dbReference type="Proteomes" id="UP000886611"/>
    </source>
</evidence>
<feature type="non-terminal residue" evidence="1">
    <location>
        <position position="338"/>
    </location>
</feature>
<dbReference type="AlphaFoldDB" id="A0A8X7XCG6"/>
<sequence>MKRAPITIPTSFMDIEDCFENQVVENNNHTLEDITDTDRSTVQSRSARSELLVGAETKKQRGIFSIPEDKLLTAQAQSEDLIANNKISKAMRELIRCVALSRLVYGDGHWRFAEAIAKLAFGYLLQEGADGKEFQGHPECFRVHMRHFCHTRKCCRKFIGEHLVHVRAYSITVANNTDDCEEAANAALLLAKSYAATKKLKYNEFAEKYFNESVNKYQAAFGKENPESFKPVDEFSNWLIQTGRSQESYDLLNSTLNFRIEAFGDYSESVAETYNVMASIVLADGDMKKAYKLLSKYSGAALGLWWHWAEEESVAPSLANVSTVSYAWWMASSVADTA</sequence>
<keyword evidence="2" id="KW-1185">Reference proteome</keyword>
<dbReference type="InterPro" id="IPR011990">
    <property type="entry name" value="TPR-like_helical_dom_sf"/>
</dbReference>
<gene>
    <name evidence="1" type="primary">Ttc23l</name>
    <name evidence="1" type="ORF">GTO96_0016330</name>
</gene>